<dbReference type="PANTHER" id="PTHR43283:SF11">
    <property type="entry name" value="BETA-LACTAMASE-RELATED DOMAIN-CONTAINING PROTEIN"/>
    <property type="match status" value="1"/>
</dbReference>
<reference evidence="5" key="1">
    <citation type="submission" date="2016-10" db="EMBL/GenBank/DDBJ databases">
        <authorList>
            <person name="Varghese N."/>
            <person name="Submissions S."/>
        </authorList>
    </citation>
    <scope>NUCLEOTIDE SEQUENCE [LARGE SCALE GENOMIC DNA]</scope>
    <source>
        <strain evidence="5">OK042</strain>
    </source>
</reference>
<keyword evidence="1" id="KW-0378">Hydrolase</keyword>
<dbReference type="AlphaFoldDB" id="A0A1I3KJH1"/>
<organism evidence="4 5">
    <name type="scientific">Brevibacillus centrosporus</name>
    <dbReference type="NCBI Taxonomy" id="54910"/>
    <lineage>
        <taxon>Bacteria</taxon>
        <taxon>Bacillati</taxon>
        <taxon>Bacillota</taxon>
        <taxon>Bacilli</taxon>
        <taxon>Bacillales</taxon>
        <taxon>Paenibacillaceae</taxon>
        <taxon>Brevibacillus</taxon>
    </lineage>
</organism>
<sequence length="562" mass="62271">MKKRTGAVIMLCLCMVNTWSTLAMDGPEGEKKAKPVAKPISHAWDGPGKSLNILRSGKLSEVGMAEEPFREIDVQLEAAIRQNQIPGAVMLVARRGVIVKEQAYGFAAKYKDDEFTPMQRPLAMQTDTIFDLASISKLFTSTAVMQLVDQGLLQLDAPVARYLPDFAANGKQQVTIRQLLTHTSGFPAYIHLFKKGKNREERMQYVLDQPLVQPPGSAYVYSDLNMIVLGAVVEKLSGLTLDAYIQTKILTPLGMSHTMYKPTGQLREHIAATEYQSVPKRGLVWGEVQDENAWSLGGVSGHAGLFGTARDLAVFAQMMLNGGSYGEKRILSEQAVAWMTENQLPAFPGDEQGLGWELARGTYMDALCDSKSMGHTGFTGTSLVVSPNQETIGILLTNRVHPIRDTESITPLRNQVFRQVARSIPVDIPWQEGAWFAGMGDDAQATLTATANLATGGTLAFDTWYRLENEYDFGYIEASVDGKEWRLLGSPATGESDWTRVSLQVPPGTRYVRFRYATDETINGRGWFLHQPVLLQPNGEELSVSWKAEGWKLEQTRKEEDR</sequence>
<keyword evidence="2" id="KW-0732">Signal</keyword>
<name>A0A1I3KJH1_9BACL</name>
<dbReference type="PANTHER" id="PTHR43283">
    <property type="entry name" value="BETA-LACTAMASE-RELATED"/>
    <property type="match status" value="1"/>
</dbReference>
<dbReference type="Gene3D" id="3.40.710.10">
    <property type="entry name" value="DD-peptidase/beta-lactamase superfamily"/>
    <property type="match status" value="1"/>
</dbReference>
<keyword evidence="5" id="KW-1185">Reference proteome</keyword>
<dbReference type="Proteomes" id="UP000198915">
    <property type="component" value="Unassembled WGS sequence"/>
</dbReference>
<proteinExistence type="predicted"/>
<dbReference type="STRING" id="1884381.SAMN05518846_1016"/>
<gene>
    <name evidence="4" type="ORF">SAMN05518846_1016</name>
</gene>
<protein>
    <submittedName>
        <fullName evidence="4">CubicO group peptidase, beta-lactamase class C family</fullName>
    </submittedName>
</protein>
<evidence type="ECO:0000313" key="5">
    <source>
        <dbReference type="Proteomes" id="UP000198915"/>
    </source>
</evidence>
<evidence type="ECO:0000313" key="4">
    <source>
        <dbReference type="EMBL" id="SFI72616.1"/>
    </source>
</evidence>
<dbReference type="SUPFAM" id="SSF56601">
    <property type="entry name" value="beta-lactamase/transpeptidase-like"/>
    <property type="match status" value="1"/>
</dbReference>
<accession>A0A1I3KJH1</accession>
<evidence type="ECO:0000256" key="1">
    <source>
        <dbReference type="ARBA" id="ARBA00022801"/>
    </source>
</evidence>
<dbReference type="Pfam" id="PF20773">
    <property type="entry name" value="InhA-like_MAM"/>
    <property type="match status" value="1"/>
</dbReference>
<dbReference type="GO" id="GO:0016787">
    <property type="term" value="F:hydrolase activity"/>
    <property type="evidence" value="ECO:0007669"/>
    <property type="project" value="UniProtKB-KW"/>
</dbReference>
<evidence type="ECO:0000256" key="2">
    <source>
        <dbReference type="SAM" id="SignalP"/>
    </source>
</evidence>
<dbReference type="InterPro" id="IPR012338">
    <property type="entry name" value="Beta-lactam/transpept-like"/>
</dbReference>
<dbReference type="Pfam" id="PF00144">
    <property type="entry name" value="Beta-lactamase"/>
    <property type="match status" value="1"/>
</dbReference>
<dbReference type="RefSeq" id="WP_092265911.1">
    <property type="nucleotide sequence ID" value="NZ_BJOE01000025.1"/>
</dbReference>
<dbReference type="EMBL" id="FORT01000001">
    <property type="protein sequence ID" value="SFI72616.1"/>
    <property type="molecule type" value="Genomic_DNA"/>
</dbReference>
<feature type="signal peptide" evidence="2">
    <location>
        <begin position="1"/>
        <end position="23"/>
    </location>
</feature>
<evidence type="ECO:0000259" key="3">
    <source>
        <dbReference type="Pfam" id="PF00144"/>
    </source>
</evidence>
<dbReference type="InterPro" id="IPR050789">
    <property type="entry name" value="Diverse_Enzym_Activities"/>
</dbReference>
<feature type="chain" id="PRO_5011722018" evidence="2">
    <location>
        <begin position="24"/>
        <end position="562"/>
    </location>
</feature>
<dbReference type="InterPro" id="IPR001466">
    <property type="entry name" value="Beta-lactam-related"/>
</dbReference>
<feature type="domain" description="Beta-lactamase-related" evidence="3">
    <location>
        <begin position="79"/>
        <end position="413"/>
    </location>
</feature>